<dbReference type="Proteomes" id="UP000711996">
    <property type="component" value="Unassembled WGS sequence"/>
</dbReference>
<comment type="caution">
    <text evidence="1">The sequence shown here is derived from an EMBL/GenBank/DDBJ whole genome shotgun (WGS) entry which is preliminary data.</text>
</comment>
<dbReference type="SUPFAM" id="SSF54427">
    <property type="entry name" value="NTF2-like"/>
    <property type="match status" value="1"/>
</dbReference>
<dbReference type="PROSITE" id="PS00018">
    <property type="entry name" value="EF_HAND_1"/>
    <property type="match status" value="1"/>
</dbReference>
<organism evidence="1 2">
    <name type="scientific">Colletotrichum siamense</name>
    <name type="common">Anthracnose fungus</name>
    <dbReference type="NCBI Taxonomy" id="690259"/>
    <lineage>
        <taxon>Eukaryota</taxon>
        <taxon>Fungi</taxon>
        <taxon>Dikarya</taxon>
        <taxon>Ascomycota</taxon>
        <taxon>Pezizomycotina</taxon>
        <taxon>Sordariomycetes</taxon>
        <taxon>Hypocreomycetidae</taxon>
        <taxon>Glomerellales</taxon>
        <taxon>Glomerellaceae</taxon>
        <taxon>Colletotrichum</taxon>
        <taxon>Colletotrichum gloeosporioides species complex</taxon>
    </lineage>
</organism>
<dbReference type="InterPro" id="IPR018247">
    <property type="entry name" value="EF_Hand_1_Ca_BS"/>
</dbReference>
<evidence type="ECO:0008006" key="3">
    <source>
        <dbReference type="Google" id="ProtNLM"/>
    </source>
</evidence>
<reference evidence="1" key="1">
    <citation type="submission" date="2019-06" db="EMBL/GenBank/DDBJ databases">
        <authorList>
            <person name="Gan P."/>
            <person name="Shirasu K."/>
        </authorList>
    </citation>
    <scope>NUCLEOTIDE SEQUENCE [LARGE SCALE GENOMIC DNA]</scope>
    <source>
        <strain evidence="1">CAD2</strain>
    </source>
</reference>
<dbReference type="InterPro" id="IPR032710">
    <property type="entry name" value="NTF2-like_dom_sf"/>
</dbReference>
<proteinExistence type="predicted"/>
<sequence>MRPAIEQMVRQFFRAIENDERDSDIIMDFFSDRPTMIISLKGPGWIWTGQKEVKQQFEIAIEAHSGFRVLPKMIVVDRGHVTCHVVIFLFGTGDFDSFTELQRISIFDLDKNNRIQRLEYRDVAGTEKQRKGGRQVLDALITEIEEGALAVDYLS</sequence>
<gene>
    <name evidence="1" type="ORF">CGCSCA2_v012348</name>
</gene>
<name>A0A9P5EJX6_COLSI</name>
<accession>A0A9P5EJX6</accession>
<protein>
    <recommendedName>
        <fullName evidence="3">SnoaL-like domain-containing protein</fullName>
    </recommendedName>
</protein>
<evidence type="ECO:0000313" key="1">
    <source>
        <dbReference type="EMBL" id="KAF4848315.1"/>
    </source>
</evidence>
<keyword evidence="2" id="KW-1185">Reference proteome</keyword>
<evidence type="ECO:0000313" key="2">
    <source>
        <dbReference type="Proteomes" id="UP000711996"/>
    </source>
</evidence>
<dbReference type="OrthoDB" id="4806180at2759"/>
<dbReference type="EMBL" id="QPMT01000054">
    <property type="protein sequence ID" value="KAF4848315.1"/>
    <property type="molecule type" value="Genomic_DNA"/>
</dbReference>
<dbReference type="Gene3D" id="3.10.450.50">
    <property type="match status" value="1"/>
</dbReference>
<dbReference type="AlphaFoldDB" id="A0A9P5EJX6"/>